<dbReference type="EMBL" id="VIFY01000001">
    <property type="protein sequence ID" value="TQB77503.1"/>
    <property type="molecule type" value="Genomic_DNA"/>
</dbReference>
<dbReference type="Proteomes" id="UP000319663">
    <property type="component" value="Unassembled WGS sequence"/>
</dbReference>
<evidence type="ECO:0000313" key="1">
    <source>
        <dbReference type="EMBL" id="TQB77503.1"/>
    </source>
</evidence>
<comment type="caution">
    <text evidence="1">The sequence shown here is derived from an EMBL/GenBank/DDBJ whole genome shotgun (WGS) entry which is preliminary data.</text>
</comment>
<proteinExistence type="predicted"/>
<keyword evidence="2" id="KW-1185">Reference proteome</keyword>
<protein>
    <submittedName>
        <fullName evidence="1">Uncharacterized protein</fullName>
    </submittedName>
</protein>
<organism evidence="1 2">
    <name type="scientific">Monascus purpureus</name>
    <name type="common">Red mold</name>
    <name type="synonym">Monascus anka</name>
    <dbReference type="NCBI Taxonomy" id="5098"/>
    <lineage>
        <taxon>Eukaryota</taxon>
        <taxon>Fungi</taxon>
        <taxon>Dikarya</taxon>
        <taxon>Ascomycota</taxon>
        <taxon>Pezizomycotina</taxon>
        <taxon>Eurotiomycetes</taxon>
        <taxon>Eurotiomycetidae</taxon>
        <taxon>Eurotiales</taxon>
        <taxon>Aspergillaceae</taxon>
        <taxon>Monascus</taxon>
    </lineage>
</organism>
<dbReference type="AlphaFoldDB" id="A0A507R8S6"/>
<name>A0A507R8S6_MONPU</name>
<evidence type="ECO:0000313" key="2">
    <source>
        <dbReference type="Proteomes" id="UP000319663"/>
    </source>
</evidence>
<gene>
    <name evidence="1" type="ORF">MPDQ_000043</name>
</gene>
<accession>A0A507R8S6</accession>
<reference evidence="1 2" key="1">
    <citation type="submission" date="2019-06" db="EMBL/GenBank/DDBJ databases">
        <title>Wine fermentation using esterase from Monascus purpureus.</title>
        <authorList>
            <person name="Geng C."/>
            <person name="Zhang Y."/>
        </authorList>
    </citation>
    <scope>NUCLEOTIDE SEQUENCE [LARGE SCALE GENOMIC DNA]</scope>
    <source>
        <strain evidence="1">HQ1</strain>
    </source>
</reference>
<sequence length="235" mass="24884">MADLQTQSSGLGPSSNPPGTLANLGFCEIADGELDGIKEGSLLEPEIFKMFSLTSLLSQTCQATDASSQSSGSQQNSSVSLATSMGDAHFVDPTFMFGNAMSGFQWGAAGSNIDAEMGDAINQQIQSTTEFDCSATSAVNWISSDIILDAINCQSLPFALAPDKGKDVSIDNTLIQTAHFPPEDLFIAKTVSQPPLENRSQGESDRLSQHIHAIVKGLPIPKLYDATLQSANCLY</sequence>